<keyword evidence="2" id="KW-1133">Transmembrane helix</keyword>
<evidence type="ECO:0000313" key="4">
    <source>
        <dbReference type="Proteomes" id="UP001141806"/>
    </source>
</evidence>
<dbReference type="PANTHER" id="PTHR46631:SF4">
    <property type="entry name" value="OS06G0359400 PROTEIN"/>
    <property type="match status" value="1"/>
</dbReference>
<keyword evidence="2" id="KW-0812">Transmembrane</keyword>
<dbReference type="OrthoDB" id="1304551at2759"/>
<feature type="transmembrane region" description="Helical" evidence="2">
    <location>
        <begin position="87"/>
        <end position="111"/>
    </location>
</feature>
<proteinExistence type="predicted"/>
<keyword evidence="2" id="KW-0472">Membrane</keyword>
<comment type="caution">
    <text evidence="3">The sequence shown here is derived from an EMBL/GenBank/DDBJ whole genome shotgun (WGS) entry which is preliminary data.</text>
</comment>
<sequence>MSEEGKSRGFLGSDDNEQHQQHHYGTFQGVPTYTPQQPAMGFPQPVPPPGASAPPYYAHGYQAVPAYAVAEGRPVREPRLPCCGVGFGWLFFITGFFLVAIPWYVGAIILVCVRRVDYREKPGLIACTIAACLTIIAIIIGVTKGTHSW</sequence>
<keyword evidence="4" id="KW-1185">Reference proteome</keyword>
<gene>
    <name evidence="3" type="ORF">NE237_001177</name>
</gene>
<dbReference type="InterPro" id="IPR044804">
    <property type="entry name" value="Ribosomal_eL20z-like"/>
</dbReference>
<organism evidence="3 4">
    <name type="scientific">Protea cynaroides</name>
    <dbReference type="NCBI Taxonomy" id="273540"/>
    <lineage>
        <taxon>Eukaryota</taxon>
        <taxon>Viridiplantae</taxon>
        <taxon>Streptophyta</taxon>
        <taxon>Embryophyta</taxon>
        <taxon>Tracheophyta</taxon>
        <taxon>Spermatophyta</taxon>
        <taxon>Magnoliopsida</taxon>
        <taxon>Proteales</taxon>
        <taxon>Proteaceae</taxon>
        <taxon>Protea</taxon>
    </lineage>
</organism>
<protein>
    <recommendedName>
        <fullName evidence="5">60S ribosomal protein L18a-like protein</fullName>
    </recommendedName>
</protein>
<evidence type="ECO:0000256" key="1">
    <source>
        <dbReference type="SAM" id="MobiDB-lite"/>
    </source>
</evidence>
<dbReference type="AlphaFoldDB" id="A0A9Q0KTN0"/>
<dbReference type="EMBL" id="JAMYWD010000003">
    <property type="protein sequence ID" value="KAJ4976071.1"/>
    <property type="molecule type" value="Genomic_DNA"/>
</dbReference>
<name>A0A9Q0KTN0_9MAGN</name>
<feature type="region of interest" description="Disordered" evidence="1">
    <location>
        <begin position="1"/>
        <end position="53"/>
    </location>
</feature>
<dbReference type="PANTHER" id="PTHR46631">
    <property type="entry name" value="60S RIBOSOMAL PROTEIN L18A-LIKE"/>
    <property type="match status" value="1"/>
</dbReference>
<dbReference type="Proteomes" id="UP001141806">
    <property type="component" value="Unassembled WGS sequence"/>
</dbReference>
<evidence type="ECO:0000256" key="2">
    <source>
        <dbReference type="SAM" id="Phobius"/>
    </source>
</evidence>
<evidence type="ECO:0008006" key="5">
    <source>
        <dbReference type="Google" id="ProtNLM"/>
    </source>
</evidence>
<accession>A0A9Q0KTN0</accession>
<reference evidence="3" key="1">
    <citation type="journal article" date="2023" name="Plant J.">
        <title>The genome of the king protea, Protea cynaroides.</title>
        <authorList>
            <person name="Chang J."/>
            <person name="Duong T.A."/>
            <person name="Schoeman C."/>
            <person name="Ma X."/>
            <person name="Roodt D."/>
            <person name="Barker N."/>
            <person name="Li Z."/>
            <person name="Van de Peer Y."/>
            <person name="Mizrachi E."/>
        </authorList>
    </citation>
    <scope>NUCLEOTIDE SEQUENCE</scope>
    <source>
        <tissue evidence="3">Young leaves</tissue>
    </source>
</reference>
<evidence type="ECO:0000313" key="3">
    <source>
        <dbReference type="EMBL" id="KAJ4976071.1"/>
    </source>
</evidence>
<feature type="transmembrane region" description="Helical" evidence="2">
    <location>
        <begin position="123"/>
        <end position="143"/>
    </location>
</feature>